<protein>
    <recommendedName>
        <fullName evidence="4">Fe2OG dioxygenase domain-containing protein</fullName>
    </recommendedName>
</protein>
<reference evidence="3" key="2">
    <citation type="submission" date="2012-11" db="EMBL/GenBank/DDBJ databases">
        <authorList>
            <person name="Kuo A."/>
            <person name="Curtis B.A."/>
            <person name="Tanifuji G."/>
            <person name="Burki F."/>
            <person name="Gruber A."/>
            <person name="Irimia M."/>
            <person name="Maruyama S."/>
            <person name="Arias M.C."/>
            <person name="Ball S.G."/>
            <person name="Gile G.H."/>
            <person name="Hirakawa Y."/>
            <person name="Hopkins J.F."/>
            <person name="Rensing S.A."/>
            <person name="Schmutz J."/>
            <person name="Symeonidi A."/>
            <person name="Elias M."/>
            <person name="Eveleigh R.J."/>
            <person name="Herman E.K."/>
            <person name="Klute M.J."/>
            <person name="Nakayama T."/>
            <person name="Obornik M."/>
            <person name="Reyes-Prieto A."/>
            <person name="Armbrust E.V."/>
            <person name="Aves S.J."/>
            <person name="Beiko R.G."/>
            <person name="Coutinho P."/>
            <person name="Dacks J.B."/>
            <person name="Durnford D.G."/>
            <person name="Fast N.M."/>
            <person name="Green B.R."/>
            <person name="Grisdale C."/>
            <person name="Hempe F."/>
            <person name="Henrissat B."/>
            <person name="Hoppner M.P."/>
            <person name="Ishida K.-I."/>
            <person name="Kim E."/>
            <person name="Koreny L."/>
            <person name="Kroth P.G."/>
            <person name="Liu Y."/>
            <person name="Malik S.-B."/>
            <person name="Maier U.G."/>
            <person name="McRose D."/>
            <person name="Mock T."/>
            <person name="Neilson J.A."/>
            <person name="Onodera N.T."/>
            <person name="Poole A.M."/>
            <person name="Pritham E.J."/>
            <person name="Richards T.A."/>
            <person name="Rocap G."/>
            <person name="Roy S.W."/>
            <person name="Sarai C."/>
            <person name="Schaack S."/>
            <person name="Shirato S."/>
            <person name="Slamovits C.H."/>
            <person name="Spencer D.F."/>
            <person name="Suzuki S."/>
            <person name="Worden A.Z."/>
            <person name="Zauner S."/>
            <person name="Barry K."/>
            <person name="Bell C."/>
            <person name="Bharti A.K."/>
            <person name="Crow J.A."/>
            <person name="Grimwood J."/>
            <person name="Kramer R."/>
            <person name="Lindquist E."/>
            <person name="Lucas S."/>
            <person name="Salamov A."/>
            <person name="McFadden G.I."/>
            <person name="Lane C.E."/>
            <person name="Keeling P.J."/>
            <person name="Gray M.W."/>
            <person name="Grigoriev I.V."/>
            <person name="Archibald J.M."/>
        </authorList>
    </citation>
    <scope>NUCLEOTIDE SEQUENCE</scope>
    <source>
        <strain evidence="3">CCMP2712</strain>
    </source>
</reference>
<dbReference type="HOGENOM" id="CLU_100782_0_0_1"/>
<keyword evidence="3" id="KW-1185">Reference proteome</keyword>
<reference evidence="1 3" key="1">
    <citation type="journal article" date="2012" name="Nature">
        <title>Algal genomes reveal evolutionary mosaicism and the fate of nucleomorphs.</title>
        <authorList>
            <consortium name="DOE Joint Genome Institute"/>
            <person name="Curtis B.A."/>
            <person name="Tanifuji G."/>
            <person name="Burki F."/>
            <person name="Gruber A."/>
            <person name="Irimia M."/>
            <person name="Maruyama S."/>
            <person name="Arias M.C."/>
            <person name="Ball S.G."/>
            <person name="Gile G.H."/>
            <person name="Hirakawa Y."/>
            <person name="Hopkins J.F."/>
            <person name="Kuo A."/>
            <person name="Rensing S.A."/>
            <person name="Schmutz J."/>
            <person name="Symeonidi A."/>
            <person name="Elias M."/>
            <person name="Eveleigh R.J."/>
            <person name="Herman E.K."/>
            <person name="Klute M.J."/>
            <person name="Nakayama T."/>
            <person name="Obornik M."/>
            <person name="Reyes-Prieto A."/>
            <person name="Armbrust E.V."/>
            <person name="Aves S.J."/>
            <person name="Beiko R.G."/>
            <person name="Coutinho P."/>
            <person name="Dacks J.B."/>
            <person name="Durnford D.G."/>
            <person name="Fast N.M."/>
            <person name="Green B.R."/>
            <person name="Grisdale C.J."/>
            <person name="Hempel F."/>
            <person name="Henrissat B."/>
            <person name="Hoppner M.P."/>
            <person name="Ishida K."/>
            <person name="Kim E."/>
            <person name="Koreny L."/>
            <person name="Kroth P.G."/>
            <person name="Liu Y."/>
            <person name="Malik S.B."/>
            <person name="Maier U.G."/>
            <person name="McRose D."/>
            <person name="Mock T."/>
            <person name="Neilson J.A."/>
            <person name="Onodera N.T."/>
            <person name="Poole A.M."/>
            <person name="Pritham E.J."/>
            <person name="Richards T.A."/>
            <person name="Rocap G."/>
            <person name="Roy S.W."/>
            <person name="Sarai C."/>
            <person name="Schaack S."/>
            <person name="Shirato S."/>
            <person name="Slamovits C.H."/>
            <person name="Spencer D.F."/>
            <person name="Suzuki S."/>
            <person name="Worden A.Z."/>
            <person name="Zauner S."/>
            <person name="Barry K."/>
            <person name="Bell C."/>
            <person name="Bharti A.K."/>
            <person name="Crow J.A."/>
            <person name="Grimwood J."/>
            <person name="Kramer R."/>
            <person name="Lindquist E."/>
            <person name="Lucas S."/>
            <person name="Salamov A."/>
            <person name="McFadden G.I."/>
            <person name="Lane C.E."/>
            <person name="Keeling P.J."/>
            <person name="Gray M.W."/>
            <person name="Grigoriev I.V."/>
            <person name="Archibald J.M."/>
        </authorList>
    </citation>
    <scope>NUCLEOTIDE SEQUENCE</scope>
    <source>
        <strain evidence="1 3">CCMP2712</strain>
    </source>
</reference>
<dbReference type="PaxDb" id="55529-EKX45840"/>
<evidence type="ECO:0008006" key="4">
    <source>
        <dbReference type="Google" id="ProtNLM"/>
    </source>
</evidence>
<dbReference type="KEGG" id="gtt:GUITHDRAFT_108288"/>
<dbReference type="AlphaFoldDB" id="L1JCM3"/>
<dbReference type="OrthoDB" id="203880at2759"/>
<sequence>MVKRKMSTETAYKVLVIGLIVTTLLAFLLADLHPDDFLSEVTTMRWSECKEFAWMQQCLENHPLTGPSVLDQNAFSATKGFVIAFNRKGIDRFKKDVRFECLHVVTPYFDRALYAGANAFVMNLLVCHTPTNESDVVVNLHIDNTIQSWWVGEIFAHQVNVLYISVFKYSKTVPEIANPPPPDEEVFPQENTMVAFRGDAYHRVMGYRTQIQKKRISLVLEQYQVPSWVESLTKTFKFFQRDNMPMV</sequence>
<dbReference type="OMA" id="DANAFVM"/>
<evidence type="ECO:0000313" key="2">
    <source>
        <dbReference type="EnsemblProtists" id="EKX45840"/>
    </source>
</evidence>
<dbReference type="eggNOG" id="ENOG502SRBK">
    <property type="taxonomic scope" value="Eukaryota"/>
</dbReference>
<evidence type="ECO:0000313" key="1">
    <source>
        <dbReference type="EMBL" id="EKX45840.1"/>
    </source>
</evidence>
<gene>
    <name evidence="1" type="ORF">GUITHDRAFT_108288</name>
</gene>
<dbReference type="GeneID" id="17302591"/>
<dbReference type="RefSeq" id="XP_005832820.1">
    <property type="nucleotide sequence ID" value="XM_005832763.1"/>
</dbReference>
<name>L1JCM3_GUITC</name>
<dbReference type="Proteomes" id="UP000011087">
    <property type="component" value="Unassembled WGS sequence"/>
</dbReference>
<evidence type="ECO:0000313" key="3">
    <source>
        <dbReference type="Proteomes" id="UP000011087"/>
    </source>
</evidence>
<dbReference type="EMBL" id="JH992997">
    <property type="protein sequence ID" value="EKX45840.1"/>
    <property type="molecule type" value="Genomic_DNA"/>
</dbReference>
<reference evidence="2" key="3">
    <citation type="submission" date="2015-06" db="UniProtKB">
        <authorList>
            <consortium name="EnsemblProtists"/>
        </authorList>
    </citation>
    <scope>IDENTIFICATION</scope>
</reference>
<dbReference type="EnsemblProtists" id="EKX45840">
    <property type="protein sequence ID" value="EKX45840"/>
    <property type="gene ID" value="GUITHDRAFT_108288"/>
</dbReference>
<proteinExistence type="predicted"/>
<organism evidence="1">
    <name type="scientific">Guillardia theta (strain CCMP2712)</name>
    <name type="common">Cryptophyte</name>
    <dbReference type="NCBI Taxonomy" id="905079"/>
    <lineage>
        <taxon>Eukaryota</taxon>
        <taxon>Cryptophyceae</taxon>
        <taxon>Pyrenomonadales</taxon>
        <taxon>Geminigeraceae</taxon>
        <taxon>Guillardia</taxon>
    </lineage>
</organism>
<accession>L1JCM3</accession>